<evidence type="ECO:0000313" key="1">
    <source>
        <dbReference type="EMBL" id="SEA94105.1"/>
    </source>
</evidence>
<dbReference type="Proteomes" id="UP000198638">
    <property type="component" value="Unassembled WGS sequence"/>
</dbReference>
<reference evidence="2" key="1">
    <citation type="submission" date="2016-10" db="EMBL/GenBank/DDBJ databases">
        <authorList>
            <person name="Varghese N."/>
            <person name="Submissions S."/>
        </authorList>
    </citation>
    <scope>NUCLEOTIDE SEQUENCE [LARGE SCALE GENOMIC DNA]</scope>
    <source>
        <strain evidence="2">LMG 24000</strain>
    </source>
</reference>
<evidence type="ECO:0000313" key="2">
    <source>
        <dbReference type="Proteomes" id="UP000198638"/>
    </source>
</evidence>
<gene>
    <name evidence="1" type="ORF">SAMN05192564_104214</name>
</gene>
<name>A0A1H4F9W0_9BURK</name>
<accession>A0A1H4F9W0</accession>
<proteinExistence type="predicted"/>
<keyword evidence="2" id="KW-1185">Reference proteome</keyword>
<sequence length="52" mass="5511">MALCAIFGSMRQRTGHGNEERADMSLILSQPPKRGVGAVNASGPLVPGNVYR</sequence>
<dbReference type="AlphaFoldDB" id="A0A1H4F9W0"/>
<protein>
    <submittedName>
        <fullName evidence="1">Uncharacterized protein</fullName>
    </submittedName>
</protein>
<organism evidence="1 2">
    <name type="scientific">Paraburkholderia sartisoli</name>
    <dbReference type="NCBI Taxonomy" id="83784"/>
    <lineage>
        <taxon>Bacteria</taxon>
        <taxon>Pseudomonadati</taxon>
        <taxon>Pseudomonadota</taxon>
        <taxon>Betaproteobacteria</taxon>
        <taxon>Burkholderiales</taxon>
        <taxon>Burkholderiaceae</taxon>
        <taxon>Paraburkholderia</taxon>
    </lineage>
</organism>
<dbReference type="EMBL" id="FNRQ01000004">
    <property type="protein sequence ID" value="SEA94105.1"/>
    <property type="molecule type" value="Genomic_DNA"/>
</dbReference>